<reference evidence="6 7" key="1">
    <citation type="journal article" date="2006" name="Proc. Natl. Acad. Sci. U.S.A.">
        <title>Molecular genetic anatomy of inter- and intraserotype variation in the human bacterial pathogen group A Streptococcus.</title>
        <authorList>
            <person name="Beres S.B."/>
            <person name="Richter E.W."/>
            <person name="Nagiec M.J."/>
            <person name="Sumby P."/>
            <person name="Porcella S.F."/>
            <person name="DeLeo F.R."/>
            <person name="Musser J.M."/>
        </authorList>
    </citation>
    <scope>NUCLEOTIDE SEQUENCE [LARGE SCALE GENOMIC DNA]</scope>
    <source>
        <strain evidence="6 7">MGAS9429</strain>
    </source>
</reference>
<dbReference type="Proteomes" id="UP000002433">
    <property type="component" value="Chromosome"/>
</dbReference>
<dbReference type="Gene3D" id="3.40.50.300">
    <property type="entry name" value="P-loop containing nucleotide triphosphate hydrolases"/>
    <property type="match status" value="1"/>
</dbReference>
<dbReference type="PROSITE" id="PS50893">
    <property type="entry name" value="ABC_TRANSPORTER_2"/>
    <property type="match status" value="1"/>
</dbReference>
<gene>
    <name evidence="6" type="primary">srtF</name>
    <name evidence="6" type="ordered locus">MGAS9429_Spy0927</name>
</gene>
<dbReference type="KEGG" id="spk:MGAS9429_Spy0927"/>
<evidence type="ECO:0000256" key="3">
    <source>
        <dbReference type="ARBA" id="ARBA00022741"/>
    </source>
</evidence>
<dbReference type="InterPro" id="IPR027417">
    <property type="entry name" value="P-loop_NTPase"/>
</dbReference>
<dbReference type="InterPro" id="IPR003593">
    <property type="entry name" value="AAA+_ATPase"/>
</dbReference>
<keyword evidence="3" id="KW-0547">Nucleotide-binding</keyword>
<evidence type="ECO:0000313" key="6">
    <source>
        <dbReference type="EMBL" id="ABF32114.1"/>
    </source>
</evidence>
<keyword evidence="2" id="KW-0813">Transport</keyword>
<evidence type="ECO:0000313" key="7">
    <source>
        <dbReference type="Proteomes" id="UP000002433"/>
    </source>
</evidence>
<dbReference type="SMART" id="SM00382">
    <property type="entry name" value="AAA"/>
    <property type="match status" value="1"/>
</dbReference>
<organism evidence="6 7">
    <name type="scientific">Streptococcus pyogenes serotype M12 (strain MGAS9429)</name>
    <dbReference type="NCBI Taxonomy" id="370551"/>
    <lineage>
        <taxon>Bacteria</taxon>
        <taxon>Bacillati</taxon>
        <taxon>Bacillota</taxon>
        <taxon>Bacilli</taxon>
        <taxon>Lactobacillales</taxon>
        <taxon>Streptococcaceae</taxon>
        <taxon>Streptococcus</taxon>
    </lineage>
</organism>
<dbReference type="PANTHER" id="PTHR43335:SF8">
    <property type="entry name" value="ABC TRANSPORTER, ATP-BINDING PROTEIN"/>
    <property type="match status" value="1"/>
</dbReference>
<protein>
    <submittedName>
        <fullName evidence="6">Lantibiotic transport ATP-binding protein</fullName>
    </submittedName>
</protein>
<keyword evidence="4 6" id="KW-0067">ATP-binding</keyword>
<dbReference type="Pfam" id="PF00005">
    <property type="entry name" value="ABC_tran"/>
    <property type="match status" value="1"/>
</dbReference>
<accession>Q1JLV5</accession>
<dbReference type="PANTHER" id="PTHR43335">
    <property type="entry name" value="ABC TRANSPORTER, ATP-BINDING PROTEIN"/>
    <property type="match status" value="1"/>
</dbReference>
<dbReference type="SUPFAM" id="SSF52540">
    <property type="entry name" value="P-loop containing nucleoside triphosphate hydrolases"/>
    <property type="match status" value="1"/>
</dbReference>
<dbReference type="HOGENOM" id="CLU_000604_1_2_9"/>
<evidence type="ECO:0000256" key="1">
    <source>
        <dbReference type="ARBA" id="ARBA00005417"/>
    </source>
</evidence>
<sequence>MFCLLYTKRSAIYRMGVTNMLKIQNLKKSYGKRTILNNVNMNIPKGKVYALIGPNGAGKSTIMKILTGLVSKTSGSIIFEGREWSRRDLRKIGSIIEEPPLYKNLSAYDNMKVVTTMLGVSESAILPLLNKVGLGNIDKRPVKQFSLGMKQRLGIAISLINSPKLLILDEPTNGLDPIGIQELREIIESFKSEGMTIMISSHILSEVEHLADFIGFIYEGKIVLEKEYDGSENLEELFNNQILFEKRR</sequence>
<evidence type="ECO:0000259" key="5">
    <source>
        <dbReference type="PROSITE" id="PS50893"/>
    </source>
</evidence>
<evidence type="ECO:0000256" key="4">
    <source>
        <dbReference type="ARBA" id="ARBA00022840"/>
    </source>
</evidence>
<evidence type="ECO:0000256" key="2">
    <source>
        <dbReference type="ARBA" id="ARBA00022448"/>
    </source>
</evidence>
<feature type="domain" description="ABC transporter" evidence="5">
    <location>
        <begin position="21"/>
        <end position="244"/>
    </location>
</feature>
<proteinExistence type="inferred from homology"/>
<comment type="similarity">
    <text evidence="1">Belongs to the ABC transporter superfamily.</text>
</comment>
<name>Q1JLV5_STRPC</name>
<dbReference type="InterPro" id="IPR022501">
    <property type="entry name" value="ABC_Gallidermin_ATP-bd"/>
</dbReference>
<dbReference type="EMBL" id="CP000259">
    <property type="protein sequence ID" value="ABF32114.1"/>
    <property type="molecule type" value="Genomic_DNA"/>
</dbReference>
<dbReference type="AlphaFoldDB" id="Q1JLV5"/>
<dbReference type="InterPro" id="IPR003439">
    <property type="entry name" value="ABC_transporter-like_ATP-bd"/>
</dbReference>
<dbReference type="PROSITE" id="PS00211">
    <property type="entry name" value="ABC_TRANSPORTER_1"/>
    <property type="match status" value="1"/>
</dbReference>
<dbReference type="NCBIfam" id="TIGR03740">
    <property type="entry name" value="galliderm_ABC"/>
    <property type="match status" value="1"/>
</dbReference>
<dbReference type="InterPro" id="IPR017871">
    <property type="entry name" value="ABC_transporter-like_CS"/>
</dbReference>
<dbReference type="GO" id="GO:0016887">
    <property type="term" value="F:ATP hydrolysis activity"/>
    <property type="evidence" value="ECO:0007669"/>
    <property type="project" value="InterPro"/>
</dbReference>
<dbReference type="GO" id="GO:0005524">
    <property type="term" value="F:ATP binding"/>
    <property type="evidence" value="ECO:0007669"/>
    <property type="project" value="UniProtKB-KW"/>
</dbReference>